<feature type="active site" description="Charge relay system" evidence="38">
    <location>
        <position position="265"/>
    </location>
</feature>
<comment type="catalytic activity">
    <reaction evidence="29">
        <text>N-tricosanoyl-taurine + H2O = tricosanoate + taurine</text>
        <dbReference type="Rhea" id="RHEA:63164"/>
        <dbReference type="ChEBI" id="CHEBI:15377"/>
        <dbReference type="ChEBI" id="CHEBI:79007"/>
        <dbReference type="ChEBI" id="CHEBI:146197"/>
        <dbReference type="ChEBI" id="CHEBI:507393"/>
    </reaction>
    <physiologicalReaction direction="left-to-right" evidence="29">
        <dbReference type="Rhea" id="RHEA:63165"/>
    </physiologicalReaction>
</comment>
<dbReference type="Proteomes" id="UP000261540">
    <property type="component" value="Unplaced"/>
</dbReference>
<comment type="catalytic activity">
    <reaction evidence="21">
        <text>N-tetracosanoyl-taurine + H2O = tetracosanoate + taurine</text>
        <dbReference type="Rhea" id="RHEA:63140"/>
        <dbReference type="ChEBI" id="CHEBI:15377"/>
        <dbReference type="ChEBI" id="CHEBI:31014"/>
        <dbReference type="ChEBI" id="CHEBI:132049"/>
        <dbReference type="ChEBI" id="CHEBI:507393"/>
    </reaction>
    <physiologicalReaction direction="left-to-right" evidence="21">
        <dbReference type="Rhea" id="RHEA:63141"/>
    </physiologicalReaction>
</comment>
<evidence type="ECO:0000256" key="20">
    <source>
        <dbReference type="ARBA" id="ARBA00051454"/>
    </source>
</evidence>
<evidence type="ECO:0000256" key="24">
    <source>
        <dbReference type="ARBA" id="ARBA00052337"/>
    </source>
</evidence>
<dbReference type="PIRSF" id="PIRSF001221">
    <property type="entry name" value="Amidase_fungi"/>
    <property type="match status" value="1"/>
</dbReference>
<dbReference type="Gene3D" id="3.90.1300.10">
    <property type="entry name" value="Amidase signature (AS) domain"/>
    <property type="match status" value="1"/>
</dbReference>
<evidence type="ECO:0000256" key="2">
    <source>
        <dbReference type="ARBA" id="ARBA00009199"/>
    </source>
</evidence>
<comment type="catalytic activity">
    <reaction evidence="13">
        <text>(11Z,14Z)-eicosadienamide + H2O = (11Z,14Z)-eicosadienoate + NH4(+)</text>
        <dbReference type="Rhea" id="RHEA:63004"/>
        <dbReference type="ChEBI" id="CHEBI:15377"/>
        <dbReference type="ChEBI" id="CHEBI:28938"/>
        <dbReference type="ChEBI" id="CHEBI:77220"/>
        <dbReference type="ChEBI" id="CHEBI:146165"/>
    </reaction>
    <physiologicalReaction direction="left-to-right" evidence="13">
        <dbReference type="Rhea" id="RHEA:63005"/>
    </physiologicalReaction>
</comment>
<evidence type="ECO:0000256" key="36">
    <source>
        <dbReference type="ARBA" id="ARBA00077157"/>
    </source>
</evidence>
<proteinExistence type="inferred from homology"/>
<feature type="region of interest" description="Disordered" evidence="40">
    <location>
        <begin position="1"/>
        <end position="41"/>
    </location>
</feature>
<evidence type="ECO:0000256" key="15">
    <source>
        <dbReference type="ARBA" id="ARBA00050766"/>
    </source>
</evidence>
<keyword evidence="7" id="KW-0443">Lipid metabolism</keyword>
<feature type="binding site" evidence="39">
    <location>
        <begin position="286"/>
        <end position="289"/>
    </location>
    <ligand>
        <name>substrate</name>
    </ligand>
</feature>
<comment type="catalytic activity">
    <reaction evidence="33">
        <text>(15Z)-tetracosenamide + H2O = (15Z)-tetracosenoate + NH4(+)</text>
        <dbReference type="Rhea" id="RHEA:63028"/>
        <dbReference type="ChEBI" id="CHEBI:15377"/>
        <dbReference type="ChEBI" id="CHEBI:28938"/>
        <dbReference type="ChEBI" id="CHEBI:32392"/>
        <dbReference type="ChEBI" id="CHEBI:146166"/>
    </reaction>
    <physiologicalReaction direction="left-to-right" evidence="33">
        <dbReference type="Rhea" id="RHEA:63029"/>
    </physiologicalReaction>
</comment>
<evidence type="ECO:0000256" key="7">
    <source>
        <dbReference type="ARBA" id="ARBA00023098"/>
    </source>
</evidence>
<dbReference type="InterPro" id="IPR052096">
    <property type="entry name" value="Endocannabinoid_amidase"/>
</dbReference>
<dbReference type="SUPFAM" id="SSF75304">
    <property type="entry name" value="Amidase signature (AS) enzymes"/>
    <property type="match status" value="1"/>
</dbReference>
<dbReference type="PANTHER" id="PTHR45847:SF6">
    <property type="entry name" value="FATTY ACID AMIDE HYDROLASE"/>
    <property type="match status" value="1"/>
</dbReference>
<evidence type="ECO:0000256" key="30">
    <source>
        <dbReference type="ARBA" id="ARBA00052709"/>
    </source>
</evidence>
<evidence type="ECO:0000256" key="18">
    <source>
        <dbReference type="ARBA" id="ARBA00051311"/>
    </source>
</evidence>
<evidence type="ECO:0000256" key="38">
    <source>
        <dbReference type="PIRSR" id="PIRSR001221-1"/>
    </source>
</evidence>
<dbReference type="EC" id="3.5.1.99" evidence="3"/>
<evidence type="ECO:0000256" key="11">
    <source>
        <dbReference type="ARBA" id="ARBA00048606"/>
    </source>
</evidence>
<feature type="binding site" evidence="39">
    <location>
        <position position="239"/>
    </location>
    <ligand>
        <name>substrate</name>
    </ligand>
</feature>
<dbReference type="STRING" id="1676925.ENSPKIP00000038421"/>
<dbReference type="InterPro" id="IPR023631">
    <property type="entry name" value="Amidase_dom"/>
</dbReference>
<evidence type="ECO:0000256" key="28">
    <source>
        <dbReference type="ARBA" id="ARBA00052514"/>
    </source>
</evidence>
<evidence type="ECO:0000256" key="17">
    <source>
        <dbReference type="ARBA" id="ARBA00051200"/>
    </source>
</evidence>
<protein>
    <recommendedName>
        <fullName evidence="34">Fatty-acid amide hydrolase 1</fullName>
        <ecNumber evidence="3">3.5.1.99</ecNumber>
    </recommendedName>
    <alternativeName>
        <fullName evidence="37">Anandamide amidohydrolase 1</fullName>
    </alternativeName>
    <alternativeName>
        <fullName evidence="35">Fatty acid ester hydrolase</fullName>
    </alternativeName>
    <alternativeName>
        <fullName evidence="36">Oleamide hydrolase 1</fullName>
    </alternativeName>
</protein>
<accession>A0A3B3T803</accession>
<evidence type="ECO:0000313" key="42">
    <source>
        <dbReference type="Ensembl" id="ENSPKIP00000038421.1"/>
    </source>
</evidence>
<evidence type="ECO:0000256" key="8">
    <source>
        <dbReference type="ARBA" id="ARBA00047450"/>
    </source>
</evidence>
<comment type="catalytic activity">
    <reaction evidence="22">
        <text>N-docosanoyl-taurine + H2O = docosanoate + taurine</text>
        <dbReference type="Rhea" id="RHEA:63156"/>
        <dbReference type="ChEBI" id="CHEBI:15377"/>
        <dbReference type="ChEBI" id="CHEBI:23858"/>
        <dbReference type="ChEBI" id="CHEBI:146196"/>
        <dbReference type="ChEBI" id="CHEBI:507393"/>
    </reaction>
    <physiologicalReaction direction="left-to-right" evidence="22">
        <dbReference type="Rhea" id="RHEA:63157"/>
    </physiologicalReaction>
</comment>
<evidence type="ECO:0000256" key="32">
    <source>
        <dbReference type="ARBA" id="ARBA00052857"/>
    </source>
</evidence>
<comment type="catalytic activity">
    <reaction evidence="27">
        <text>(6Z)-octadecenamide + H2O = (6Z)-octadecenoate + NH4(+)</text>
        <dbReference type="Rhea" id="RHEA:63008"/>
        <dbReference type="ChEBI" id="CHEBI:15377"/>
        <dbReference type="ChEBI" id="CHEBI:28938"/>
        <dbReference type="ChEBI" id="CHEBI:32375"/>
        <dbReference type="ChEBI" id="CHEBI:146168"/>
    </reaction>
    <physiologicalReaction direction="left-to-right" evidence="27">
        <dbReference type="Rhea" id="RHEA:63009"/>
    </physiologicalReaction>
</comment>
<comment type="catalytic activity">
    <reaction evidence="1">
        <text>(9Z)-octadecenamide + H2O = (9Z)-octadecenoate + NH4(+)</text>
        <dbReference type="Rhea" id="RHEA:26506"/>
        <dbReference type="ChEBI" id="CHEBI:15377"/>
        <dbReference type="ChEBI" id="CHEBI:28938"/>
        <dbReference type="ChEBI" id="CHEBI:30823"/>
        <dbReference type="ChEBI" id="CHEBI:116314"/>
        <dbReference type="EC" id="3.5.1.99"/>
    </reaction>
    <physiologicalReaction direction="left-to-right" evidence="1">
        <dbReference type="Rhea" id="RHEA:26507"/>
    </physiologicalReaction>
</comment>
<comment type="similarity">
    <text evidence="2">Belongs to the amidase family.</text>
</comment>
<evidence type="ECO:0000256" key="35">
    <source>
        <dbReference type="ARBA" id="ARBA00077111"/>
    </source>
</evidence>
<comment type="catalytic activity">
    <reaction evidence="14">
        <text>1-O-methyl-(5Z,8Z,11Z,14Z)-eicosatetraenoate + H2O = methanol + (5Z,8Z,11Z,14Z)-eicosatetraenoate + H(+)</text>
        <dbReference type="Rhea" id="RHEA:63052"/>
        <dbReference type="ChEBI" id="CHEBI:15377"/>
        <dbReference type="ChEBI" id="CHEBI:15378"/>
        <dbReference type="ChEBI" id="CHEBI:17790"/>
        <dbReference type="ChEBI" id="CHEBI:32395"/>
        <dbReference type="ChEBI" id="CHEBI:78033"/>
    </reaction>
    <physiologicalReaction direction="left-to-right" evidence="14">
        <dbReference type="Rhea" id="RHEA:63053"/>
    </physiologicalReaction>
</comment>
<evidence type="ECO:0000256" key="3">
    <source>
        <dbReference type="ARBA" id="ARBA00012112"/>
    </source>
</evidence>
<evidence type="ECO:0000256" key="9">
    <source>
        <dbReference type="ARBA" id="ARBA00047476"/>
    </source>
</evidence>
<evidence type="ECO:0000256" key="37">
    <source>
        <dbReference type="ARBA" id="ARBA00077216"/>
    </source>
</evidence>
<evidence type="ECO:0000256" key="34">
    <source>
        <dbReference type="ARBA" id="ARBA00073178"/>
    </source>
</evidence>
<name>A0A3B3T803_9TELE</name>
<evidence type="ECO:0000256" key="39">
    <source>
        <dbReference type="PIRSR" id="PIRSR001221-2"/>
    </source>
</evidence>
<comment type="catalytic activity">
    <reaction evidence="19">
        <text>N-(9Z-hexadecenoyl) ethanolamine + H2O = (9Z)-hexadecenoate + ethanolamine</text>
        <dbReference type="Rhea" id="RHEA:35563"/>
        <dbReference type="ChEBI" id="CHEBI:15377"/>
        <dbReference type="ChEBI" id="CHEBI:32372"/>
        <dbReference type="ChEBI" id="CHEBI:57603"/>
        <dbReference type="ChEBI" id="CHEBI:71465"/>
    </reaction>
    <physiologicalReaction direction="left-to-right" evidence="19">
        <dbReference type="Rhea" id="RHEA:35564"/>
    </physiologicalReaction>
</comment>
<comment type="catalytic activity">
    <reaction evidence="15">
        <text>tetradecamide + H2O = tetradecanoate + NH4(+)</text>
        <dbReference type="Rhea" id="RHEA:62992"/>
        <dbReference type="ChEBI" id="CHEBI:15377"/>
        <dbReference type="ChEBI" id="CHEBI:28938"/>
        <dbReference type="ChEBI" id="CHEBI:30807"/>
        <dbReference type="ChEBI" id="CHEBI:137125"/>
    </reaction>
    <physiologicalReaction direction="left-to-right" evidence="15">
        <dbReference type="Rhea" id="RHEA:62993"/>
    </physiologicalReaction>
</comment>
<evidence type="ECO:0000256" key="14">
    <source>
        <dbReference type="ARBA" id="ARBA00050481"/>
    </source>
</evidence>
<reference evidence="42" key="2">
    <citation type="submission" date="2025-09" db="UniProtKB">
        <authorList>
            <consortium name="Ensembl"/>
        </authorList>
    </citation>
    <scope>IDENTIFICATION</scope>
</reference>
<comment type="catalytic activity">
    <reaction evidence="20">
        <text>N-octadecanoyl ethanolamine + H2O = octadecanoate + ethanolamine</text>
        <dbReference type="Rhea" id="RHEA:63124"/>
        <dbReference type="ChEBI" id="CHEBI:15377"/>
        <dbReference type="ChEBI" id="CHEBI:25629"/>
        <dbReference type="ChEBI" id="CHEBI:57603"/>
        <dbReference type="ChEBI" id="CHEBI:85299"/>
    </reaction>
    <physiologicalReaction direction="left-to-right" evidence="20">
        <dbReference type="Rhea" id="RHEA:63125"/>
    </physiologicalReaction>
</comment>
<dbReference type="OrthoDB" id="6428749at2759"/>
<evidence type="ECO:0000256" key="19">
    <source>
        <dbReference type="ARBA" id="ARBA00051346"/>
    </source>
</evidence>
<evidence type="ECO:0000256" key="31">
    <source>
        <dbReference type="ARBA" id="ARBA00052818"/>
    </source>
</evidence>
<dbReference type="InterPro" id="IPR036928">
    <property type="entry name" value="AS_sf"/>
</dbReference>
<dbReference type="FunFam" id="3.90.1300.10:FF:000001">
    <property type="entry name" value="Fatty-acid amide hydrolase 1"/>
    <property type="match status" value="1"/>
</dbReference>
<evidence type="ECO:0000256" key="27">
    <source>
        <dbReference type="ARBA" id="ARBA00052512"/>
    </source>
</evidence>
<organism evidence="42 43">
    <name type="scientific">Paramormyrops kingsleyae</name>
    <dbReference type="NCBI Taxonomy" id="1676925"/>
    <lineage>
        <taxon>Eukaryota</taxon>
        <taxon>Metazoa</taxon>
        <taxon>Chordata</taxon>
        <taxon>Craniata</taxon>
        <taxon>Vertebrata</taxon>
        <taxon>Euteleostomi</taxon>
        <taxon>Actinopterygii</taxon>
        <taxon>Neopterygii</taxon>
        <taxon>Teleostei</taxon>
        <taxon>Osteoglossocephala</taxon>
        <taxon>Osteoglossomorpha</taxon>
        <taxon>Osteoglossiformes</taxon>
        <taxon>Mormyridae</taxon>
        <taxon>Paramormyrops</taxon>
    </lineage>
</organism>
<comment type="catalytic activity">
    <reaction evidence="28">
        <text>N-(15Z-tetracosenoyl)-taurine + H2O = (15Z)-tetracosenoate + taurine</text>
        <dbReference type="Rhea" id="RHEA:63160"/>
        <dbReference type="ChEBI" id="CHEBI:15377"/>
        <dbReference type="ChEBI" id="CHEBI:32392"/>
        <dbReference type="ChEBI" id="CHEBI:146198"/>
        <dbReference type="ChEBI" id="CHEBI:507393"/>
    </reaction>
    <physiologicalReaction direction="left-to-right" evidence="28">
        <dbReference type="Rhea" id="RHEA:63161"/>
    </physiologicalReaction>
</comment>
<evidence type="ECO:0000256" key="33">
    <source>
        <dbReference type="ARBA" id="ARBA00052906"/>
    </source>
</evidence>
<dbReference type="PROSITE" id="PS00571">
    <property type="entry name" value="AMIDASES"/>
    <property type="match status" value="1"/>
</dbReference>
<dbReference type="KEGG" id="pki:111841569"/>
<evidence type="ECO:0000256" key="29">
    <source>
        <dbReference type="ARBA" id="ARBA00052634"/>
    </source>
</evidence>
<dbReference type="Pfam" id="PF01425">
    <property type="entry name" value="Amidase"/>
    <property type="match status" value="1"/>
</dbReference>
<evidence type="ECO:0000256" key="1">
    <source>
        <dbReference type="ARBA" id="ARBA00000208"/>
    </source>
</evidence>
<dbReference type="CTD" id="2166"/>
<reference evidence="42" key="1">
    <citation type="submission" date="2025-08" db="UniProtKB">
        <authorList>
            <consortium name="Ensembl"/>
        </authorList>
    </citation>
    <scope>IDENTIFICATION</scope>
</reference>
<comment type="catalytic activity">
    <reaction evidence="12">
        <text>N-(5Z,8Z,11Z,14Z-eicosatetraenoyl)-L-serine + H2O = (5Z,8Z,11Z,14Z)-eicosatetraenoate + L-serine</text>
        <dbReference type="Rhea" id="RHEA:64116"/>
        <dbReference type="ChEBI" id="CHEBI:15377"/>
        <dbReference type="ChEBI" id="CHEBI:32395"/>
        <dbReference type="ChEBI" id="CHEBI:33384"/>
        <dbReference type="ChEBI" id="CHEBI:149697"/>
    </reaction>
    <physiologicalReaction direction="left-to-right" evidence="12">
        <dbReference type="Rhea" id="RHEA:64117"/>
    </physiologicalReaction>
</comment>
<comment type="catalytic activity">
    <reaction evidence="23">
        <text>N-(9Z-octadecenoyl)-taurine + H2O = taurine + (9Z)-octadecenoate</text>
        <dbReference type="Rhea" id="RHEA:63148"/>
        <dbReference type="ChEBI" id="CHEBI:15377"/>
        <dbReference type="ChEBI" id="CHEBI:30823"/>
        <dbReference type="ChEBI" id="CHEBI:146191"/>
        <dbReference type="ChEBI" id="CHEBI:507393"/>
    </reaction>
    <physiologicalReaction direction="left-to-right" evidence="23">
        <dbReference type="Rhea" id="RHEA:63149"/>
    </physiologicalReaction>
</comment>
<dbReference type="GO" id="GO:0017064">
    <property type="term" value="F:fatty acid amide hydrolase activity"/>
    <property type="evidence" value="ECO:0007669"/>
    <property type="project" value="UniProtKB-EC"/>
</dbReference>
<evidence type="ECO:0000256" key="16">
    <source>
        <dbReference type="ARBA" id="ARBA00050992"/>
    </source>
</evidence>
<comment type="catalytic activity">
    <reaction evidence="8">
        <text>(9Z)-octadecenoate + glycine = N-(9Z-octadecenoyl)glycine + H2O</text>
        <dbReference type="Rhea" id="RHEA:51316"/>
        <dbReference type="ChEBI" id="CHEBI:15377"/>
        <dbReference type="ChEBI" id="CHEBI:30823"/>
        <dbReference type="ChEBI" id="CHEBI:57305"/>
        <dbReference type="ChEBI" id="CHEBI:133992"/>
    </reaction>
    <physiologicalReaction direction="right-to-left" evidence="8">
        <dbReference type="Rhea" id="RHEA:51318"/>
    </physiologicalReaction>
</comment>
<keyword evidence="6" id="KW-0442">Lipid degradation</keyword>
<evidence type="ECO:0000256" key="23">
    <source>
        <dbReference type="ARBA" id="ARBA00052289"/>
    </source>
</evidence>
<dbReference type="InterPro" id="IPR020556">
    <property type="entry name" value="Amidase_CS"/>
</dbReference>
<feature type="binding site" evidence="39">
    <location>
        <position position="265"/>
    </location>
    <ligand>
        <name>substrate</name>
    </ligand>
</feature>
<evidence type="ECO:0000256" key="6">
    <source>
        <dbReference type="ARBA" id="ARBA00022963"/>
    </source>
</evidence>
<feature type="active site" description="Acyl-ester intermediate" evidence="38">
    <location>
        <position position="289"/>
    </location>
</feature>
<keyword evidence="4" id="KW-0597">Phosphoprotein</keyword>
<comment type="catalytic activity">
    <reaction evidence="24">
        <text>(9Z,12Z,15Z)-octadecatrienamide + H2O = (9Z,12Z,15Z)-octadecatrienoate + NH4(+)</text>
        <dbReference type="Rhea" id="RHEA:62976"/>
        <dbReference type="ChEBI" id="CHEBI:15377"/>
        <dbReference type="ChEBI" id="CHEBI:28938"/>
        <dbReference type="ChEBI" id="CHEBI:32387"/>
        <dbReference type="ChEBI" id="CHEBI:142684"/>
    </reaction>
    <physiologicalReaction direction="left-to-right" evidence="24">
        <dbReference type="Rhea" id="RHEA:62977"/>
    </physiologicalReaction>
</comment>
<evidence type="ECO:0000256" key="13">
    <source>
        <dbReference type="ARBA" id="ARBA00050403"/>
    </source>
</evidence>
<comment type="catalytic activity">
    <reaction evidence="17">
        <text>(5Z,8Z,11Z,14Z)-eicosatetraenamide + H2O = (5Z,8Z,11Z,14Z)-eicosatetraenoate + NH4(+)</text>
        <dbReference type="Rhea" id="RHEA:63016"/>
        <dbReference type="ChEBI" id="CHEBI:15377"/>
        <dbReference type="ChEBI" id="CHEBI:28938"/>
        <dbReference type="ChEBI" id="CHEBI:32395"/>
        <dbReference type="ChEBI" id="CHEBI:137830"/>
    </reaction>
    <physiologicalReaction direction="left-to-right" evidence="17">
        <dbReference type="Rhea" id="RHEA:63017"/>
    </physiologicalReaction>
</comment>
<evidence type="ECO:0000256" key="22">
    <source>
        <dbReference type="ARBA" id="ARBA00051914"/>
    </source>
</evidence>
<dbReference type="AlphaFoldDB" id="A0A3B3T803"/>
<evidence type="ECO:0000256" key="26">
    <source>
        <dbReference type="ARBA" id="ARBA00052458"/>
    </source>
</evidence>
<evidence type="ECO:0000256" key="4">
    <source>
        <dbReference type="ARBA" id="ARBA00022553"/>
    </source>
</evidence>
<comment type="catalytic activity">
    <reaction evidence="18">
        <text>(11Z)-eicosenamide + H2O = (11Z)-eicosenoate + NH4(+)</text>
        <dbReference type="Rhea" id="RHEA:63120"/>
        <dbReference type="ChEBI" id="CHEBI:15377"/>
        <dbReference type="ChEBI" id="CHEBI:28938"/>
        <dbReference type="ChEBI" id="CHEBI:32426"/>
        <dbReference type="ChEBI" id="CHEBI:146167"/>
    </reaction>
    <physiologicalReaction direction="left-to-right" evidence="18">
        <dbReference type="Rhea" id="RHEA:63121"/>
    </physiologicalReaction>
</comment>
<comment type="catalytic activity">
    <reaction evidence="16">
        <text>N-(15Z-tetracosenoyl)-ethanolamine + H2O = (15Z)-tetracosenoate + ethanolamine</text>
        <dbReference type="Rhea" id="RHEA:63144"/>
        <dbReference type="ChEBI" id="CHEBI:15377"/>
        <dbReference type="ChEBI" id="CHEBI:32392"/>
        <dbReference type="ChEBI" id="CHEBI:57603"/>
        <dbReference type="ChEBI" id="CHEBI:146187"/>
    </reaction>
    <physiologicalReaction direction="left-to-right" evidence="16">
        <dbReference type="Rhea" id="RHEA:63145"/>
    </physiologicalReaction>
</comment>
<evidence type="ECO:0000256" key="40">
    <source>
        <dbReference type="SAM" id="MobiDB-lite"/>
    </source>
</evidence>
<sequence>MMSHMPTVTCESVGPPPERSEELVTGSPLPPRLRAPSSGVGARQDSTVQVIPVHLSRAAMLAAAACGIGAVLLLRGWMDSVRAAKKTRRARIRRDESFGLAEKAVKEFAEQNPGIDSNEVTALSLNELCKQLKDGELSPHAVLHAYIEKALQVSRRLNCSTEFLLESREQLREIETHQDGLLFGIPVSIKDNLNYKGHDSSCGVISKLDQPATADSVLVQVLKRQGAVPFVKTNVPQGLLNYDCSNPIYGQTLNPCNLQKTSGGSSGGEGALIAGGGSILGIGTDIGGSVRIPASFCEICGFKPTSGRLSLRGCASCVRGQKSVLSTAGCLAKDVDGLALCMKALLCEDMYFLDPTVPPVPFKEQVYSSTRPLRIGYYENDGMTLPSPGMSRALREVRELLEKAGHTIVPFTPPRLFYAMHELTIRGILADAGVSLLSNLKGSPIDPCLKDQTNSYKLPLIFRKICSFFLNPLYPRLANAIQGTCGVSSVTDLWKQHADVEDYTHEFIAEWRKLELDVVLCPMLGPAYNFGFCGKLTCASSYTALYNLVNFPAGAVPVSTVTQEDENELKHYKGNFGDIWDKTFKKAVTGGQGLPVAVQCISLPWQDELCLRFMWEIEQLVKQHRNQ</sequence>
<evidence type="ECO:0000256" key="12">
    <source>
        <dbReference type="ARBA" id="ARBA00050294"/>
    </source>
</evidence>
<evidence type="ECO:0000259" key="41">
    <source>
        <dbReference type="Pfam" id="PF01425"/>
    </source>
</evidence>
<dbReference type="PANTHER" id="PTHR45847">
    <property type="entry name" value="FATTY ACID AMIDE HYDROLASE"/>
    <property type="match status" value="1"/>
</dbReference>
<comment type="catalytic activity">
    <reaction evidence="25">
        <text>(9Z,12Z)-octadecadienamide + H2O = (9Z,12Z)-octadecadienoate + NH4(+)</text>
        <dbReference type="Rhea" id="RHEA:63020"/>
        <dbReference type="ChEBI" id="CHEBI:15377"/>
        <dbReference type="ChEBI" id="CHEBI:28938"/>
        <dbReference type="ChEBI" id="CHEBI:30245"/>
        <dbReference type="ChEBI" id="CHEBI:82984"/>
    </reaction>
    <physiologicalReaction direction="left-to-right" evidence="25">
        <dbReference type="Rhea" id="RHEA:63021"/>
    </physiologicalReaction>
</comment>
<comment type="catalytic activity">
    <reaction evidence="9">
        <text>2-(5Z,8Z,11Z,14Z-eicosatetraenoyl)-glycerol + H2O = glycerol + (5Z,8Z,11Z,14Z)-eicosatetraenoate + H(+)</text>
        <dbReference type="Rhea" id="RHEA:26132"/>
        <dbReference type="ChEBI" id="CHEBI:15377"/>
        <dbReference type="ChEBI" id="CHEBI:15378"/>
        <dbReference type="ChEBI" id="CHEBI:17754"/>
        <dbReference type="ChEBI" id="CHEBI:32395"/>
        <dbReference type="ChEBI" id="CHEBI:52392"/>
    </reaction>
    <physiologicalReaction direction="left-to-right" evidence="9">
        <dbReference type="Rhea" id="RHEA:26133"/>
    </physiologicalReaction>
</comment>
<dbReference type="GO" id="GO:0009062">
    <property type="term" value="P:fatty acid catabolic process"/>
    <property type="evidence" value="ECO:0007669"/>
    <property type="project" value="TreeGrafter"/>
</dbReference>
<comment type="catalytic activity">
    <reaction evidence="31">
        <text>(11Z,14Z,17Z)-eicosatrienamide + H2O = (11Z,14Z,17Z)-eicosatrienoate + NH4(+)</text>
        <dbReference type="Rhea" id="RHEA:63000"/>
        <dbReference type="ChEBI" id="CHEBI:15377"/>
        <dbReference type="ChEBI" id="CHEBI:28938"/>
        <dbReference type="ChEBI" id="CHEBI:77223"/>
        <dbReference type="ChEBI" id="CHEBI:146164"/>
    </reaction>
    <physiologicalReaction direction="left-to-right" evidence="31">
        <dbReference type="Rhea" id="RHEA:63001"/>
    </physiologicalReaction>
</comment>
<dbReference type="GeneTree" id="ENSGT00940000163316"/>
<evidence type="ECO:0000256" key="25">
    <source>
        <dbReference type="ARBA" id="ARBA00052426"/>
    </source>
</evidence>
<dbReference type="Ensembl" id="ENSPKIT00000019411.1">
    <property type="protein sequence ID" value="ENSPKIP00000038421.1"/>
    <property type="gene ID" value="ENSPKIG00000016208.1"/>
</dbReference>
<evidence type="ECO:0000256" key="5">
    <source>
        <dbReference type="ARBA" id="ARBA00022801"/>
    </source>
</evidence>
<evidence type="ECO:0000256" key="10">
    <source>
        <dbReference type="ARBA" id="ARBA00048052"/>
    </source>
</evidence>
<comment type="catalytic activity">
    <reaction evidence="26">
        <text>N-docosanoyl-ethanolamine + H2O = docosanoate + ethanolamine</text>
        <dbReference type="Rhea" id="RHEA:63128"/>
        <dbReference type="ChEBI" id="CHEBI:15377"/>
        <dbReference type="ChEBI" id="CHEBI:23858"/>
        <dbReference type="ChEBI" id="CHEBI:57603"/>
        <dbReference type="ChEBI" id="CHEBI:146186"/>
    </reaction>
    <physiologicalReaction direction="left-to-right" evidence="26">
        <dbReference type="Rhea" id="RHEA:63129"/>
    </physiologicalReaction>
</comment>
<feature type="active site" description="Charge relay system" evidence="38">
    <location>
        <position position="190"/>
    </location>
</feature>
<evidence type="ECO:0000313" key="43">
    <source>
        <dbReference type="Proteomes" id="UP000261540"/>
    </source>
</evidence>
<comment type="catalytic activity">
    <reaction evidence="11">
        <text>N-(5Z,8Z,11Z,14Z-eicosatetraenoyl)-ethanolamine + H2O = ethanolamine + (5Z,8Z,11Z,14Z)-eicosatetraenoate</text>
        <dbReference type="Rhea" id="RHEA:26136"/>
        <dbReference type="ChEBI" id="CHEBI:2700"/>
        <dbReference type="ChEBI" id="CHEBI:15377"/>
        <dbReference type="ChEBI" id="CHEBI:32395"/>
        <dbReference type="ChEBI" id="CHEBI:57603"/>
        <dbReference type="EC" id="3.5.1.99"/>
    </reaction>
    <physiologicalReaction direction="left-to-right" evidence="11">
        <dbReference type="Rhea" id="RHEA:26137"/>
    </physiologicalReaction>
</comment>
<keyword evidence="5" id="KW-0378">Hydrolase</keyword>
<comment type="catalytic activity">
    <reaction evidence="10">
        <text>N-(9Z-octadecenoyl) ethanolamine + H2O = ethanolamine + (9Z)-octadecenoate</text>
        <dbReference type="Rhea" id="RHEA:45060"/>
        <dbReference type="ChEBI" id="CHEBI:15377"/>
        <dbReference type="ChEBI" id="CHEBI:30823"/>
        <dbReference type="ChEBI" id="CHEBI:57603"/>
        <dbReference type="ChEBI" id="CHEBI:71466"/>
    </reaction>
    <physiologicalReaction direction="left-to-right" evidence="10">
        <dbReference type="Rhea" id="RHEA:45061"/>
    </physiologicalReaction>
</comment>
<evidence type="ECO:0000256" key="21">
    <source>
        <dbReference type="ARBA" id="ARBA00051492"/>
    </source>
</evidence>
<dbReference type="GO" id="GO:0004040">
    <property type="term" value="F:amidase activity"/>
    <property type="evidence" value="ECO:0007669"/>
    <property type="project" value="TreeGrafter"/>
</dbReference>
<keyword evidence="43" id="KW-1185">Reference proteome</keyword>
<feature type="domain" description="Amidase" evidence="41">
    <location>
        <begin position="142"/>
        <end position="611"/>
    </location>
</feature>
<comment type="catalytic activity">
    <reaction evidence="30">
        <text>N-(5Z,8Z,11Z,14Z)-eicosatetraenoyl-glycine + H2O = (5Z,8Z,11Z,14Z)-eicosatetraenoate + glycine</text>
        <dbReference type="Rhea" id="RHEA:64108"/>
        <dbReference type="ChEBI" id="CHEBI:15377"/>
        <dbReference type="ChEBI" id="CHEBI:32395"/>
        <dbReference type="ChEBI" id="CHEBI:57305"/>
        <dbReference type="ChEBI" id="CHEBI:59002"/>
    </reaction>
    <physiologicalReaction direction="left-to-right" evidence="30">
        <dbReference type="Rhea" id="RHEA:64109"/>
    </physiologicalReaction>
</comment>
<comment type="catalytic activity">
    <reaction evidence="32">
        <text>(8Z,11Z,14Z)-eicosatrienamide + H2O = (8Z,11Z,14Z)-eicosatrienoate + NH4(+)</text>
        <dbReference type="Rhea" id="RHEA:62996"/>
        <dbReference type="ChEBI" id="CHEBI:15377"/>
        <dbReference type="ChEBI" id="CHEBI:28938"/>
        <dbReference type="ChEBI" id="CHEBI:71589"/>
        <dbReference type="ChEBI" id="CHEBI:146163"/>
    </reaction>
    <physiologicalReaction direction="left-to-right" evidence="32">
        <dbReference type="Rhea" id="RHEA:62997"/>
    </physiologicalReaction>
</comment>